<evidence type="ECO:0000256" key="1">
    <source>
        <dbReference type="SAM" id="Phobius"/>
    </source>
</evidence>
<feature type="transmembrane region" description="Helical" evidence="1">
    <location>
        <begin position="31"/>
        <end position="54"/>
    </location>
</feature>
<name>A0AAV5B226_9ACTN</name>
<reference evidence="2" key="1">
    <citation type="journal article" date="2022" name="Int. J. Syst. Evol. Microbiol.">
        <title>Granulimonas faecalis gen. nov., sp. nov., and Leptogranulimonas caecicola gen. nov., sp. nov., novel lactate-producing Atopobiaceae bacteria isolated from mouse intestines, and an emended description of the family Atopobiaceae.</title>
        <authorList>
            <person name="Morinaga K."/>
            <person name="Kusada H."/>
            <person name="Sakamoto S."/>
            <person name="Murakami T."/>
            <person name="Toyoda A."/>
            <person name="Mori H."/>
            <person name="Meng X.Y."/>
            <person name="Takashino M."/>
            <person name="Murotomi K."/>
            <person name="Tamaki H."/>
        </authorList>
    </citation>
    <scope>NUCLEOTIDE SEQUENCE</scope>
    <source>
        <strain evidence="2">OPF53</strain>
    </source>
</reference>
<keyword evidence="1" id="KW-0472">Membrane</keyword>
<gene>
    <name evidence="2" type="ORF">ATOP_01950</name>
</gene>
<comment type="caution">
    <text evidence="2">The sequence shown here is derived from an EMBL/GenBank/DDBJ whole genome shotgun (WGS) entry which is preliminary data.</text>
</comment>
<keyword evidence="3" id="KW-1185">Reference proteome</keyword>
<protein>
    <submittedName>
        <fullName evidence="2">Uncharacterized protein</fullName>
    </submittedName>
</protein>
<feature type="transmembrane region" description="Helical" evidence="1">
    <location>
        <begin position="61"/>
        <end position="78"/>
    </location>
</feature>
<dbReference type="Proteomes" id="UP001055025">
    <property type="component" value="Unassembled WGS sequence"/>
</dbReference>
<evidence type="ECO:0000313" key="2">
    <source>
        <dbReference type="EMBL" id="GJM54540.1"/>
    </source>
</evidence>
<dbReference type="EMBL" id="BQKC01000001">
    <property type="protein sequence ID" value="GJM54540.1"/>
    <property type="molecule type" value="Genomic_DNA"/>
</dbReference>
<proteinExistence type="predicted"/>
<keyword evidence="1" id="KW-0812">Transmembrane</keyword>
<evidence type="ECO:0000313" key="3">
    <source>
        <dbReference type="Proteomes" id="UP001055025"/>
    </source>
</evidence>
<dbReference type="AlphaFoldDB" id="A0AAV5B226"/>
<accession>A0AAV5B226</accession>
<organism evidence="2 3">
    <name type="scientific">Granulimonas faecalis</name>
    <dbReference type="NCBI Taxonomy" id="2894155"/>
    <lineage>
        <taxon>Bacteria</taxon>
        <taxon>Bacillati</taxon>
        <taxon>Actinomycetota</taxon>
        <taxon>Coriobacteriia</taxon>
        <taxon>Coriobacteriales</taxon>
        <taxon>Kribbibacteriaceae</taxon>
        <taxon>Granulimonas</taxon>
    </lineage>
</organism>
<sequence length="91" mass="9517">MTLIAGALLGLLGALPGLALARMARIGRRVPVAAGLAATVLSATALTAVLGWAYGAATTRFAAFASVMVTVFLGAWGVEAYKAWRWMSHWR</sequence>
<keyword evidence="1" id="KW-1133">Transmembrane helix</keyword>